<dbReference type="EC" id="1.5.1.2" evidence="4 5"/>
<dbReference type="Pfam" id="PF03807">
    <property type="entry name" value="F420_oxidored"/>
    <property type="match status" value="1"/>
</dbReference>
<dbReference type="PANTHER" id="PTHR11645">
    <property type="entry name" value="PYRROLINE-5-CARBOXYLATE REDUCTASE"/>
    <property type="match status" value="1"/>
</dbReference>
<protein>
    <recommendedName>
        <fullName evidence="4 5">Pyrroline-5-carboxylate reductase</fullName>
        <shortName evidence="4">P5C reductase</shortName>
        <shortName evidence="4">P5CR</shortName>
        <ecNumber evidence="4 5">1.5.1.2</ecNumber>
    </recommendedName>
    <alternativeName>
        <fullName evidence="4">PCA reductase</fullName>
    </alternativeName>
</protein>
<dbReference type="Gene3D" id="1.10.3730.10">
    <property type="entry name" value="ProC C-terminal domain-like"/>
    <property type="match status" value="1"/>
</dbReference>
<sequence length="264" mass="28175">MNNRVGFIGVGNMGTAIIKGLAAQGIQVHGYDLDSAKLEKLGREVGLTAEPSPKTLVKHCRYVLLAVKPQHLPAALEDIAPELSPGHCLLSIAAGITMARLQELCGGRCPVVRIMPNTPALVGAGVFALCFDDASLDAERRDFIRAMHKPLGQVHELPEKLFDAFTSVAGCGPAYVFYVMDAIVEAGVNLGLPRAQATDIVKALFSGSAKLAEEGGMHLAELREMVTSPAGSTIRATMHFDRMAMRGVIVDAVREAYDRNVELG</sequence>
<feature type="domain" description="Pyrroline-5-carboxylate reductase dimerisation" evidence="8">
    <location>
        <begin position="159"/>
        <end position="263"/>
    </location>
</feature>
<dbReference type="GO" id="GO:0055129">
    <property type="term" value="P:L-proline biosynthetic process"/>
    <property type="evidence" value="ECO:0007669"/>
    <property type="project" value="UniProtKB-UniRule"/>
</dbReference>
<keyword evidence="3 4" id="KW-0560">Oxidoreductase</keyword>
<comment type="catalytic activity">
    <reaction evidence="4">
        <text>L-proline + NAD(+) = (S)-1-pyrroline-5-carboxylate + NADH + 2 H(+)</text>
        <dbReference type="Rhea" id="RHEA:14105"/>
        <dbReference type="ChEBI" id="CHEBI:15378"/>
        <dbReference type="ChEBI" id="CHEBI:17388"/>
        <dbReference type="ChEBI" id="CHEBI:57540"/>
        <dbReference type="ChEBI" id="CHEBI:57945"/>
        <dbReference type="ChEBI" id="CHEBI:60039"/>
        <dbReference type="EC" id="1.5.1.2"/>
    </reaction>
</comment>
<comment type="subcellular location">
    <subcellularLocation>
        <location evidence="4">Cytoplasm</location>
    </subcellularLocation>
</comment>
<keyword evidence="4" id="KW-0641">Proline biosynthesis</keyword>
<evidence type="ECO:0000256" key="3">
    <source>
        <dbReference type="ARBA" id="ARBA00023002"/>
    </source>
</evidence>
<evidence type="ECO:0000256" key="4">
    <source>
        <dbReference type="HAMAP-Rule" id="MF_01925"/>
    </source>
</evidence>
<dbReference type="InterPro" id="IPR000304">
    <property type="entry name" value="Pyrroline-COOH_reductase"/>
</dbReference>
<feature type="binding site" evidence="6">
    <location>
        <begin position="8"/>
        <end position="13"/>
    </location>
    <ligand>
        <name>NADP(+)</name>
        <dbReference type="ChEBI" id="CHEBI:58349"/>
    </ligand>
</feature>
<dbReference type="AlphaFoldDB" id="A0A239CZ02"/>
<keyword evidence="10" id="KW-1185">Reference proteome</keyword>
<comment type="similarity">
    <text evidence="1 4">Belongs to the pyrroline-5-carboxylate reductase family.</text>
</comment>
<keyword evidence="4" id="KW-0963">Cytoplasm</keyword>
<proteinExistence type="inferred from homology"/>
<dbReference type="HAMAP" id="MF_01925">
    <property type="entry name" value="P5C_reductase"/>
    <property type="match status" value="1"/>
</dbReference>
<dbReference type="InterPro" id="IPR008927">
    <property type="entry name" value="6-PGluconate_DH-like_C_sf"/>
</dbReference>
<organism evidence="9 10">
    <name type="scientific">Humidesulfovibrio mexicanus</name>
    <dbReference type="NCBI Taxonomy" id="147047"/>
    <lineage>
        <taxon>Bacteria</taxon>
        <taxon>Pseudomonadati</taxon>
        <taxon>Thermodesulfobacteriota</taxon>
        <taxon>Desulfovibrionia</taxon>
        <taxon>Desulfovibrionales</taxon>
        <taxon>Desulfovibrionaceae</taxon>
        <taxon>Humidesulfovibrio</taxon>
    </lineage>
</organism>
<reference evidence="9 10" key="1">
    <citation type="submission" date="2017-06" db="EMBL/GenBank/DDBJ databases">
        <authorList>
            <person name="Kim H.J."/>
            <person name="Triplett B.A."/>
        </authorList>
    </citation>
    <scope>NUCLEOTIDE SEQUENCE [LARGE SCALE GENOMIC DNA]</scope>
    <source>
        <strain evidence="9 10">DSM 13116</strain>
    </source>
</reference>
<feature type="binding site" evidence="6">
    <location>
        <begin position="66"/>
        <end position="69"/>
    </location>
    <ligand>
        <name>NADP(+)</name>
        <dbReference type="ChEBI" id="CHEBI:58349"/>
    </ligand>
</feature>
<dbReference type="Pfam" id="PF14748">
    <property type="entry name" value="P5CR_dimer"/>
    <property type="match status" value="1"/>
</dbReference>
<dbReference type="GO" id="GO:0004735">
    <property type="term" value="F:pyrroline-5-carboxylate reductase activity"/>
    <property type="evidence" value="ECO:0007669"/>
    <property type="project" value="UniProtKB-UniRule"/>
</dbReference>
<dbReference type="FunFam" id="1.10.3730.10:FF:000001">
    <property type="entry name" value="Pyrroline-5-carboxylate reductase"/>
    <property type="match status" value="1"/>
</dbReference>
<dbReference type="EMBL" id="FZOC01000010">
    <property type="protein sequence ID" value="SNS25159.1"/>
    <property type="molecule type" value="Genomic_DNA"/>
</dbReference>
<dbReference type="SUPFAM" id="SSF48179">
    <property type="entry name" value="6-phosphogluconate dehydrogenase C-terminal domain-like"/>
    <property type="match status" value="1"/>
</dbReference>
<comment type="catalytic activity">
    <reaction evidence="4">
        <text>L-proline + NADP(+) = (S)-1-pyrroline-5-carboxylate + NADPH + 2 H(+)</text>
        <dbReference type="Rhea" id="RHEA:14109"/>
        <dbReference type="ChEBI" id="CHEBI:15378"/>
        <dbReference type="ChEBI" id="CHEBI:17388"/>
        <dbReference type="ChEBI" id="CHEBI:57783"/>
        <dbReference type="ChEBI" id="CHEBI:58349"/>
        <dbReference type="ChEBI" id="CHEBI:60039"/>
        <dbReference type="EC" id="1.5.1.2"/>
    </reaction>
</comment>
<keyword evidence="4" id="KW-0028">Amino-acid biosynthesis</keyword>
<dbReference type="Proteomes" id="UP000198324">
    <property type="component" value="Unassembled WGS sequence"/>
</dbReference>
<feature type="domain" description="Pyrroline-5-carboxylate reductase catalytic N-terminal" evidence="7">
    <location>
        <begin position="4"/>
        <end position="95"/>
    </location>
</feature>
<dbReference type="GO" id="GO:0005737">
    <property type="term" value="C:cytoplasm"/>
    <property type="evidence" value="ECO:0007669"/>
    <property type="project" value="UniProtKB-SubCell"/>
</dbReference>
<gene>
    <name evidence="4" type="primary">proC</name>
    <name evidence="9" type="ORF">SAMN04488503_0024</name>
</gene>
<dbReference type="NCBIfam" id="TIGR00112">
    <property type="entry name" value="proC"/>
    <property type="match status" value="1"/>
</dbReference>
<dbReference type="UniPathway" id="UPA00098">
    <property type="reaction ID" value="UER00361"/>
</dbReference>
<evidence type="ECO:0000259" key="7">
    <source>
        <dbReference type="Pfam" id="PF03807"/>
    </source>
</evidence>
<dbReference type="InterPro" id="IPR029036">
    <property type="entry name" value="P5CR_dimer"/>
</dbReference>
<dbReference type="OrthoDB" id="9805754at2"/>
<dbReference type="InterPro" id="IPR036291">
    <property type="entry name" value="NAD(P)-bd_dom_sf"/>
</dbReference>
<evidence type="ECO:0000256" key="1">
    <source>
        <dbReference type="ARBA" id="ARBA00005525"/>
    </source>
</evidence>
<evidence type="ECO:0000259" key="8">
    <source>
        <dbReference type="Pfam" id="PF14748"/>
    </source>
</evidence>
<evidence type="ECO:0000256" key="2">
    <source>
        <dbReference type="ARBA" id="ARBA00022857"/>
    </source>
</evidence>
<dbReference type="Gene3D" id="3.40.50.720">
    <property type="entry name" value="NAD(P)-binding Rossmann-like Domain"/>
    <property type="match status" value="1"/>
</dbReference>
<dbReference type="RefSeq" id="WP_089275526.1">
    <property type="nucleotide sequence ID" value="NZ_FZOC01000010.1"/>
</dbReference>
<evidence type="ECO:0000256" key="5">
    <source>
        <dbReference type="NCBIfam" id="TIGR00112"/>
    </source>
</evidence>
<dbReference type="InterPro" id="IPR028939">
    <property type="entry name" value="P5C_Rdtase_cat_N"/>
</dbReference>
<accession>A0A239CZ02</accession>
<dbReference type="SUPFAM" id="SSF51735">
    <property type="entry name" value="NAD(P)-binding Rossmann-fold domains"/>
    <property type="match status" value="1"/>
</dbReference>
<dbReference type="PANTHER" id="PTHR11645:SF0">
    <property type="entry name" value="PYRROLINE-5-CARBOXYLATE REDUCTASE 3"/>
    <property type="match status" value="1"/>
</dbReference>
<evidence type="ECO:0000313" key="9">
    <source>
        <dbReference type="EMBL" id="SNS25159.1"/>
    </source>
</evidence>
<evidence type="ECO:0000256" key="6">
    <source>
        <dbReference type="PIRSR" id="PIRSR000193-1"/>
    </source>
</evidence>
<dbReference type="PIRSF" id="PIRSF000193">
    <property type="entry name" value="Pyrrol-5-carb_rd"/>
    <property type="match status" value="1"/>
</dbReference>
<name>A0A239CZ02_9BACT</name>
<comment type="function">
    <text evidence="4">Catalyzes the reduction of 1-pyrroline-5-carboxylate (PCA) to L-proline.</text>
</comment>
<keyword evidence="2 4" id="KW-0521">NADP</keyword>
<comment type="pathway">
    <text evidence="4">Amino-acid biosynthesis; L-proline biosynthesis; L-proline from L-glutamate 5-semialdehyde: step 1/1.</text>
</comment>
<evidence type="ECO:0000313" key="10">
    <source>
        <dbReference type="Proteomes" id="UP000198324"/>
    </source>
</evidence>